<gene>
    <name evidence="4" type="ORF">FHK87_25675</name>
</gene>
<proteinExistence type="predicted"/>
<dbReference type="Pfam" id="PF20862">
    <property type="entry name" value="DUF6843"/>
    <property type="match status" value="1"/>
</dbReference>
<feature type="transmembrane region" description="Helical" evidence="2">
    <location>
        <begin position="41"/>
        <end position="60"/>
    </location>
</feature>
<feature type="transmembrane region" description="Helical" evidence="2">
    <location>
        <begin position="72"/>
        <end position="94"/>
    </location>
</feature>
<accession>A0A504J038</accession>
<comment type="caution">
    <text evidence="4">The sequence shown here is derived from an EMBL/GenBank/DDBJ whole genome shotgun (WGS) entry which is preliminary data.</text>
</comment>
<protein>
    <recommendedName>
        <fullName evidence="3">DUF6843 domain-containing protein</fullName>
    </recommendedName>
</protein>
<dbReference type="AlphaFoldDB" id="A0A504J038"/>
<evidence type="ECO:0000259" key="3">
    <source>
        <dbReference type="Pfam" id="PF20862"/>
    </source>
</evidence>
<dbReference type="InterPro" id="IPR049293">
    <property type="entry name" value="DUF6843"/>
</dbReference>
<keyword evidence="2" id="KW-1133">Transmembrane helix</keyword>
<keyword evidence="2" id="KW-0472">Membrane</keyword>
<feature type="transmembrane region" description="Helical" evidence="2">
    <location>
        <begin position="12"/>
        <end position="29"/>
    </location>
</feature>
<feature type="region of interest" description="Disordered" evidence="1">
    <location>
        <begin position="241"/>
        <end position="270"/>
    </location>
</feature>
<dbReference type="RefSeq" id="WP_140597746.1">
    <property type="nucleotide sequence ID" value="NZ_VFWZ01000011.1"/>
</dbReference>
<evidence type="ECO:0000313" key="4">
    <source>
        <dbReference type="EMBL" id="TPN81378.1"/>
    </source>
</evidence>
<dbReference type="Proteomes" id="UP000315540">
    <property type="component" value="Unassembled WGS sequence"/>
</dbReference>
<evidence type="ECO:0000313" key="5">
    <source>
        <dbReference type="Proteomes" id="UP000315540"/>
    </source>
</evidence>
<reference evidence="4 5" key="1">
    <citation type="submission" date="2019-06" db="EMBL/GenBank/DDBJ databases">
        <authorList>
            <person name="Meng X."/>
        </authorList>
    </citation>
    <scope>NUCLEOTIDE SEQUENCE [LARGE SCALE GENOMIC DNA]</scope>
    <source>
        <strain evidence="4 5">M625</strain>
    </source>
</reference>
<name>A0A504J038_9FLAO</name>
<evidence type="ECO:0000256" key="2">
    <source>
        <dbReference type="SAM" id="Phobius"/>
    </source>
</evidence>
<sequence length="321" mass="36103">MKRSIIIKVLSGLLNILTCLIGTLVVLSFQDWFGSNDIYPLLFWTIPLSTGLVVSGKNILTLFRTQNRILRLLLIILTAILIPFAFVYLVSMFLGSWINAFSLPIFHLWIVGTFVQLLFLDLFLLKIIKKIKPIKTLLKIVILPITIILTIIGMHMISFLNAYLTRPEPETFLIPDNYAGKIRIVYGEECGVNPLIENGRRVLQIPNSGLLIIKPKFKAGIIDHEYYFVDSNGNRTIANRNNGYEDQSRGVQLSGSGSIGGAMPDGSSSSESPLAIHFTDFYVHSGSSNEFTNKEYTAQEKRIDSLTRASVKDYRKKQKAQ</sequence>
<dbReference type="OrthoDB" id="980638at2"/>
<organism evidence="4 5">
    <name type="scientific">Aquimarina algicola</name>
    <dbReference type="NCBI Taxonomy" id="2589995"/>
    <lineage>
        <taxon>Bacteria</taxon>
        <taxon>Pseudomonadati</taxon>
        <taxon>Bacteroidota</taxon>
        <taxon>Flavobacteriia</taxon>
        <taxon>Flavobacteriales</taxon>
        <taxon>Flavobacteriaceae</taxon>
        <taxon>Aquimarina</taxon>
    </lineage>
</organism>
<feature type="transmembrane region" description="Helical" evidence="2">
    <location>
        <begin position="106"/>
        <end position="128"/>
    </location>
</feature>
<feature type="domain" description="DUF6843" evidence="3">
    <location>
        <begin position="168"/>
        <end position="274"/>
    </location>
</feature>
<feature type="compositionally biased region" description="Polar residues" evidence="1">
    <location>
        <begin position="241"/>
        <end position="256"/>
    </location>
</feature>
<feature type="transmembrane region" description="Helical" evidence="2">
    <location>
        <begin position="140"/>
        <end position="164"/>
    </location>
</feature>
<evidence type="ECO:0000256" key="1">
    <source>
        <dbReference type="SAM" id="MobiDB-lite"/>
    </source>
</evidence>
<keyword evidence="2" id="KW-0812">Transmembrane</keyword>
<dbReference type="EMBL" id="VFWZ01000011">
    <property type="protein sequence ID" value="TPN81378.1"/>
    <property type="molecule type" value="Genomic_DNA"/>
</dbReference>
<keyword evidence="5" id="KW-1185">Reference proteome</keyword>